<sequence>MKIEENEVLSSNEKIESPYLTVELFNKKHPAFPVGTLRHYIFYQESNGLKKAGAIFKMGRKVLIKESAFFDWLESGAAAGKAA</sequence>
<accession>A0ABR9D4L3</accession>
<evidence type="ECO:0000313" key="2">
    <source>
        <dbReference type="Proteomes" id="UP000652176"/>
    </source>
</evidence>
<dbReference type="EMBL" id="JACXSS010000001">
    <property type="protein sequence ID" value="MBD9356812.1"/>
    <property type="molecule type" value="Genomic_DNA"/>
</dbReference>
<organism evidence="1 2">
    <name type="scientific">Methylomonas albis</name>
    <dbReference type="NCBI Taxonomy" id="1854563"/>
    <lineage>
        <taxon>Bacteria</taxon>
        <taxon>Pseudomonadati</taxon>
        <taxon>Pseudomonadota</taxon>
        <taxon>Gammaproteobacteria</taxon>
        <taxon>Methylococcales</taxon>
        <taxon>Methylococcaceae</taxon>
        <taxon>Methylomonas</taxon>
    </lineage>
</organism>
<gene>
    <name evidence="1" type="ORF">IE877_13115</name>
</gene>
<dbReference type="Proteomes" id="UP000652176">
    <property type="component" value="Unassembled WGS sequence"/>
</dbReference>
<reference evidence="1 2" key="1">
    <citation type="submission" date="2020-09" db="EMBL/GenBank/DDBJ databases">
        <title>Methylomonas albis sp. nov. and Methylomonas fluvii sp. nov.: Two cold-adapted methanotrophs from the River Elbe and an amended description of Methylovulum psychrotolerans strain Eb1.</title>
        <authorList>
            <person name="Bussmann I.K."/>
            <person name="Klings K.-W."/>
            <person name="Warnstedt J."/>
            <person name="Hoppert M."/>
            <person name="Saborowski A."/>
            <person name="Horn F."/>
            <person name="Liebner S."/>
        </authorList>
    </citation>
    <scope>NUCLEOTIDE SEQUENCE [LARGE SCALE GENOMIC DNA]</scope>
    <source>
        <strain evidence="1 2">EbA</strain>
    </source>
</reference>
<name>A0ABR9D4L3_9GAMM</name>
<evidence type="ECO:0000313" key="1">
    <source>
        <dbReference type="EMBL" id="MBD9356812.1"/>
    </source>
</evidence>
<dbReference type="RefSeq" id="WP_192375137.1">
    <property type="nucleotide sequence ID" value="NZ_CAJHIV010000001.1"/>
</dbReference>
<proteinExistence type="predicted"/>
<evidence type="ECO:0008006" key="3">
    <source>
        <dbReference type="Google" id="ProtNLM"/>
    </source>
</evidence>
<protein>
    <recommendedName>
        <fullName evidence="3">DNA-binding protein</fullName>
    </recommendedName>
</protein>
<comment type="caution">
    <text evidence="1">The sequence shown here is derived from an EMBL/GenBank/DDBJ whole genome shotgun (WGS) entry which is preliminary data.</text>
</comment>
<keyword evidence="2" id="KW-1185">Reference proteome</keyword>